<reference evidence="2" key="1">
    <citation type="submission" date="2020-10" db="EMBL/GenBank/DDBJ databases">
        <authorList>
            <person name="Gilroy R."/>
        </authorList>
    </citation>
    <scope>NUCLEOTIDE SEQUENCE</scope>
    <source>
        <strain evidence="2">1383</strain>
    </source>
</reference>
<organism evidence="2 3">
    <name type="scientific">Candidatus Merdimorpha stercoravium</name>
    <dbReference type="NCBI Taxonomy" id="2840863"/>
    <lineage>
        <taxon>Bacteria</taxon>
        <taxon>Pseudomonadati</taxon>
        <taxon>Bacteroidota</taxon>
        <taxon>Flavobacteriia</taxon>
        <taxon>Flavobacteriales</taxon>
        <taxon>Candidatus Merdimorpha</taxon>
    </lineage>
</organism>
<name>A0A9D1HAH5_9FLAO</name>
<dbReference type="AlphaFoldDB" id="A0A9D1HAH5"/>
<reference evidence="2" key="2">
    <citation type="journal article" date="2021" name="PeerJ">
        <title>Extensive microbial diversity within the chicken gut microbiome revealed by metagenomics and culture.</title>
        <authorList>
            <person name="Gilroy R."/>
            <person name="Ravi A."/>
            <person name="Getino M."/>
            <person name="Pursley I."/>
            <person name="Horton D.L."/>
            <person name="Alikhan N.F."/>
            <person name="Baker D."/>
            <person name="Gharbi K."/>
            <person name="Hall N."/>
            <person name="Watson M."/>
            <person name="Adriaenssens E.M."/>
            <person name="Foster-Nyarko E."/>
            <person name="Jarju S."/>
            <person name="Secka A."/>
            <person name="Antonio M."/>
            <person name="Oren A."/>
            <person name="Chaudhuri R.R."/>
            <person name="La Ragione R."/>
            <person name="Hildebrand F."/>
            <person name="Pallen M.J."/>
        </authorList>
    </citation>
    <scope>NUCLEOTIDE SEQUENCE</scope>
    <source>
        <strain evidence="2">1383</strain>
    </source>
</reference>
<dbReference type="EMBL" id="DVLY01000031">
    <property type="protein sequence ID" value="HIT97462.1"/>
    <property type="molecule type" value="Genomic_DNA"/>
</dbReference>
<evidence type="ECO:0000313" key="2">
    <source>
        <dbReference type="EMBL" id="HIT97462.1"/>
    </source>
</evidence>
<evidence type="ECO:0000313" key="3">
    <source>
        <dbReference type="Proteomes" id="UP000824161"/>
    </source>
</evidence>
<keyword evidence="1" id="KW-0812">Transmembrane</keyword>
<protein>
    <submittedName>
        <fullName evidence="2">DUF4492 domain-containing protein</fullName>
    </submittedName>
</protein>
<sequence length="55" mass="6594">MSRLGRMLWVLILVKVAILFLVLKIFFFQDYLDQRFDTPEQKTQYVLEALSGRNE</sequence>
<evidence type="ECO:0000256" key="1">
    <source>
        <dbReference type="SAM" id="Phobius"/>
    </source>
</evidence>
<dbReference type="Pfam" id="PF14899">
    <property type="entry name" value="DUF4492"/>
    <property type="match status" value="1"/>
</dbReference>
<comment type="caution">
    <text evidence="2">The sequence shown here is derived from an EMBL/GenBank/DDBJ whole genome shotgun (WGS) entry which is preliminary data.</text>
</comment>
<accession>A0A9D1HAH5</accession>
<dbReference type="Proteomes" id="UP000824161">
    <property type="component" value="Unassembled WGS sequence"/>
</dbReference>
<dbReference type="InterPro" id="IPR027853">
    <property type="entry name" value="DUF4492"/>
</dbReference>
<feature type="transmembrane region" description="Helical" evidence="1">
    <location>
        <begin position="7"/>
        <end position="27"/>
    </location>
</feature>
<keyword evidence="1" id="KW-0472">Membrane</keyword>
<gene>
    <name evidence="2" type="ORF">IAC44_01335</name>
</gene>
<keyword evidence="1" id="KW-1133">Transmembrane helix</keyword>
<proteinExistence type="predicted"/>